<dbReference type="NCBIfam" id="NF038083">
    <property type="entry name" value="CU044_5270_fam"/>
    <property type="match status" value="1"/>
</dbReference>
<organism evidence="3 4">
    <name type="scientific">Actinomadura barringtoniae</name>
    <dbReference type="NCBI Taxonomy" id="1427535"/>
    <lineage>
        <taxon>Bacteria</taxon>
        <taxon>Bacillati</taxon>
        <taxon>Actinomycetota</taxon>
        <taxon>Actinomycetes</taxon>
        <taxon>Streptosporangiales</taxon>
        <taxon>Thermomonosporaceae</taxon>
        <taxon>Actinomadura</taxon>
    </lineage>
</organism>
<dbReference type="RefSeq" id="WP_208257030.1">
    <property type="nucleotide sequence ID" value="NZ_JAGEOJ010000007.1"/>
</dbReference>
<evidence type="ECO:0000313" key="3">
    <source>
        <dbReference type="EMBL" id="MBO2449174.1"/>
    </source>
</evidence>
<evidence type="ECO:0000256" key="2">
    <source>
        <dbReference type="SAM" id="Phobius"/>
    </source>
</evidence>
<accession>A0A939PG78</accession>
<proteinExistence type="predicted"/>
<feature type="region of interest" description="Disordered" evidence="1">
    <location>
        <begin position="148"/>
        <end position="184"/>
    </location>
</feature>
<dbReference type="InterPro" id="IPR047789">
    <property type="entry name" value="CU044_5270-like"/>
</dbReference>
<keyword evidence="2" id="KW-0812">Transmembrane</keyword>
<keyword evidence="2" id="KW-0472">Membrane</keyword>
<dbReference type="AlphaFoldDB" id="A0A939PG78"/>
<evidence type="ECO:0000256" key="1">
    <source>
        <dbReference type="SAM" id="MobiDB-lite"/>
    </source>
</evidence>
<keyword evidence="4" id="KW-1185">Reference proteome</keyword>
<dbReference type="Proteomes" id="UP000669179">
    <property type="component" value="Unassembled WGS sequence"/>
</dbReference>
<dbReference type="EMBL" id="JAGEOJ010000007">
    <property type="protein sequence ID" value="MBO2449174.1"/>
    <property type="molecule type" value="Genomic_DNA"/>
</dbReference>
<gene>
    <name evidence="3" type="ORF">J4573_18870</name>
</gene>
<sequence>MDEMRMIGTLLDERPSECSVAEGRARLEREIESGRRTRRFSIPRWSITAPVLAAGSVAAVTAVAVAMSSGTTPRAPDHQAAQPVSARSVLLSAATRIEQAPATHGRYWSVVTQERMNMGVGDRAFETINETGLWDEGPGKHAWIAERRVRSKDLGPAPKDGPKSFDRNGRPATTPPGDRGPTPWTKVKVKGGEAFRLADWEGVPAINVRELPDTPDALRRFFDQKLRQAQARTGGPIDSVEWLFSNAQKLGSAPVSPKVLGALYRVLATDPKLRVAGTVTDPLGRKGTAIAHRVTAESGHVHDEQLVLDPATGRLLAERDVLVQPGKAWLRGGKPGDVTYYTAVISRGWTDTVPRYKLGKVG</sequence>
<feature type="transmembrane region" description="Helical" evidence="2">
    <location>
        <begin position="45"/>
        <end position="67"/>
    </location>
</feature>
<name>A0A939PG78_9ACTN</name>
<evidence type="ECO:0000313" key="4">
    <source>
        <dbReference type="Proteomes" id="UP000669179"/>
    </source>
</evidence>
<comment type="caution">
    <text evidence="3">The sequence shown here is derived from an EMBL/GenBank/DDBJ whole genome shotgun (WGS) entry which is preliminary data.</text>
</comment>
<keyword evidence="2" id="KW-1133">Transmembrane helix</keyword>
<reference evidence="3" key="1">
    <citation type="submission" date="2021-03" db="EMBL/GenBank/DDBJ databases">
        <authorList>
            <person name="Kanchanasin P."/>
            <person name="Saeng-In P."/>
            <person name="Phongsopitanun W."/>
            <person name="Yuki M."/>
            <person name="Kudo T."/>
            <person name="Ohkuma M."/>
            <person name="Tanasupawat S."/>
        </authorList>
    </citation>
    <scope>NUCLEOTIDE SEQUENCE</scope>
    <source>
        <strain evidence="3">GKU 128</strain>
    </source>
</reference>
<protein>
    <submittedName>
        <fullName evidence="3">CU044_5270 family protein</fullName>
    </submittedName>
</protein>
<feature type="compositionally biased region" description="Basic and acidic residues" evidence="1">
    <location>
        <begin position="160"/>
        <end position="169"/>
    </location>
</feature>